<dbReference type="Gene3D" id="1.10.110.30">
    <property type="match status" value="1"/>
</dbReference>
<sequence>MNPLNHPKFQKAVKIIDRIESCGGEAYIVGGAVRDYLAERPIGDVDLATSFPPEKIQKIFDKVIPVGIEHGTVLVRFESESFEITTYRTETGYKDYRHPDEVVFVKTIKEDLARRDFTMNAMALDQYGNVIDPFNGQKSLAEKEIISVGNPSVRFNEDPLRIMRALRFASQLNFTIEEKTLAAIKIQSSLLEHIAIERTALELEKLYGGAGFRKTVPLLLDSGVARCLPLFKEDPSLLNNLPKQPLKSFKELAAFFCFLKPSWTIKRWKTEWKLSNRTGHSAAEILNSIVNYKKSNGLTPWLVYQLSEDLYESFQNVAAALDLAGKHELTKEMDDIYHSLPIHSQKELAFHAEDLINTKDHLAKGPWIQRGMGQLERLVVERRIKNKYSELKEWADQWNPPESN</sequence>
<evidence type="ECO:0000259" key="12">
    <source>
        <dbReference type="Pfam" id="PF01743"/>
    </source>
</evidence>
<keyword evidence="7 11" id="KW-0692">RNA repair</keyword>
<dbReference type="InterPro" id="IPR050264">
    <property type="entry name" value="Bact_CCA-adding_enz_type3_sf"/>
</dbReference>
<keyword evidence="4 11" id="KW-0548">Nucleotidyltransferase</keyword>
<dbReference type="SUPFAM" id="SSF81891">
    <property type="entry name" value="Poly A polymerase C-terminal region-like"/>
    <property type="match status" value="1"/>
</dbReference>
<dbReference type="InterPro" id="IPR023068">
    <property type="entry name" value="CCA-adding_enz_firmicutes"/>
</dbReference>
<comment type="function">
    <text evidence="11">Catalyzes the addition and repair of the essential 3'-terminal CCA sequence in tRNAs without using a nucleic acid template. Adds these three nucleotides in the order of C, C, and A to the tRNA nucleotide-73, using CTP and ATP as substrates and producing inorganic pyrophosphate. tRNA 3'-terminal CCA addition is required both for tRNA processing and repair. Also involved in tRNA surveillance by mediating tandem CCA addition to generate a CCACCA at the 3' terminus of unstable tRNAs. While stable tRNAs receive only 3'-terminal CCA, unstable tRNAs are marked with CCACCA and rapidly degraded.</text>
</comment>
<feature type="binding site" evidence="11">
    <location>
        <position position="161"/>
    </location>
    <ligand>
        <name>ATP</name>
        <dbReference type="ChEBI" id="CHEBI:30616"/>
    </ligand>
</feature>
<dbReference type="InterPro" id="IPR032828">
    <property type="entry name" value="PolyA_RNA-bd"/>
</dbReference>
<feature type="binding site" evidence="11">
    <location>
        <position position="158"/>
    </location>
    <ligand>
        <name>CTP</name>
        <dbReference type="ChEBI" id="CHEBI:37563"/>
    </ligand>
</feature>
<feature type="binding site" evidence="11">
    <location>
        <position position="164"/>
    </location>
    <ligand>
        <name>CTP</name>
        <dbReference type="ChEBI" id="CHEBI:37563"/>
    </ligand>
</feature>
<comment type="cofactor">
    <cofactor evidence="1 11">
        <name>Mg(2+)</name>
        <dbReference type="ChEBI" id="CHEBI:18420"/>
    </cofactor>
</comment>
<keyword evidence="5 11" id="KW-0479">Metal-binding</keyword>
<dbReference type="InterPro" id="IPR032810">
    <property type="entry name" value="CCA-adding_enz_C"/>
</dbReference>
<evidence type="ECO:0000259" key="14">
    <source>
        <dbReference type="Pfam" id="PF13735"/>
    </source>
</evidence>
<feature type="binding site" evidence="11">
    <location>
        <position position="46"/>
    </location>
    <ligand>
        <name>Mg(2+)</name>
        <dbReference type="ChEBI" id="CHEBI:18420"/>
    </ligand>
</feature>
<comment type="subunit">
    <text evidence="11">Homodimer.</text>
</comment>
<evidence type="ECO:0000256" key="11">
    <source>
        <dbReference type="HAMAP-Rule" id="MF_01263"/>
    </source>
</evidence>
<evidence type="ECO:0000256" key="3">
    <source>
        <dbReference type="ARBA" id="ARBA00022694"/>
    </source>
</evidence>
<evidence type="ECO:0000256" key="10">
    <source>
        <dbReference type="ARBA" id="ARBA00022884"/>
    </source>
</evidence>
<evidence type="ECO:0000256" key="7">
    <source>
        <dbReference type="ARBA" id="ARBA00022800"/>
    </source>
</evidence>
<dbReference type="Gene3D" id="1.20.58.560">
    <property type="match status" value="1"/>
</dbReference>
<feature type="binding site" evidence="11">
    <location>
        <position position="34"/>
    </location>
    <ligand>
        <name>CTP</name>
        <dbReference type="ChEBI" id="CHEBI:37563"/>
    </ligand>
</feature>
<dbReference type="RefSeq" id="WP_244708084.1">
    <property type="nucleotide sequence ID" value="NZ_CP095073.1"/>
</dbReference>
<keyword evidence="16" id="KW-1185">Reference proteome</keyword>
<comment type="miscellaneous">
    <text evidence="11">A single active site specifically recognizes both ATP and CTP and is responsible for their addition.</text>
</comment>
<dbReference type="Gene3D" id="1.10.246.80">
    <property type="match status" value="1"/>
</dbReference>
<keyword evidence="3 11" id="KW-0819">tRNA processing</keyword>
<dbReference type="NCBIfam" id="NF009814">
    <property type="entry name" value="PRK13299.1"/>
    <property type="match status" value="1"/>
</dbReference>
<evidence type="ECO:0000256" key="2">
    <source>
        <dbReference type="ARBA" id="ARBA00022679"/>
    </source>
</evidence>
<dbReference type="CDD" id="cd05398">
    <property type="entry name" value="NT_ClassII-CCAase"/>
    <property type="match status" value="1"/>
</dbReference>
<dbReference type="Gene3D" id="3.30.460.10">
    <property type="entry name" value="Beta Polymerase, domain 2"/>
    <property type="match status" value="1"/>
</dbReference>
<reference evidence="15 16" key="1">
    <citation type="submission" date="2022-04" db="EMBL/GenBank/DDBJ databases">
        <title>Halobacillus sp. isolated from saltern.</title>
        <authorList>
            <person name="Won M."/>
            <person name="Lee C.-M."/>
            <person name="Woen H.-Y."/>
            <person name="Kwon S.-W."/>
        </authorList>
    </citation>
    <scope>NUCLEOTIDE SEQUENCE [LARGE SCALE GENOMIC DNA]</scope>
    <source>
        <strain evidence="15 16">SSBR10-3</strain>
    </source>
</reference>
<feature type="binding site" evidence="11">
    <location>
        <position position="31"/>
    </location>
    <ligand>
        <name>ATP</name>
        <dbReference type="ChEBI" id="CHEBI:30616"/>
    </ligand>
</feature>
<feature type="binding site" evidence="11">
    <location>
        <position position="34"/>
    </location>
    <ligand>
        <name>ATP</name>
        <dbReference type="ChEBI" id="CHEBI:30616"/>
    </ligand>
</feature>
<dbReference type="SUPFAM" id="SSF81301">
    <property type="entry name" value="Nucleotidyltransferase"/>
    <property type="match status" value="1"/>
</dbReference>
<dbReference type="PANTHER" id="PTHR46173">
    <property type="entry name" value="CCA TRNA NUCLEOTIDYLTRANSFERASE 1, MITOCHONDRIAL"/>
    <property type="match status" value="1"/>
</dbReference>
<comment type="catalytic activity">
    <reaction evidence="11">
        <text>a tRNA with a 3' CCA end + 2 CTP + ATP = a tRNA with a 3' CCACCA end + 3 diphosphate</text>
        <dbReference type="Rhea" id="RHEA:76235"/>
        <dbReference type="Rhea" id="RHEA-COMP:10468"/>
        <dbReference type="Rhea" id="RHEA-COMP:18655"/>
        <dbReference type="ChEBI" id="CHEBI:30616"/>
        <dbReference type="ChEBI" id="CHEBI:33019"/>
        <dbReference type="ChEBI" id="CHEBI:37563"/>
        <dbReference type="ChEBI" id="CHEBI:83071"/>
        <dbReference type="ChEBI" id="CHEBI:195187"/>
    </reaction>
</comment>
<keyword evidence="6 11" id="KW-0547">Nucleotide-binding</keyword>
<evidence type="ECO:0000256" key="6">
    <source>
        <dbReference type="ARBA" id="ARBA00022741"/>
    </source>
</evidence>
<dbReference type="HAMAP" id="MF_01263">
    <property type="entry name" value="CCA_bact_type3"/>
    <property type="match status" value="1"/>
</dbReference>
<evidence type="ECO:0000256" key="9">
    <source>
        <dbReference type="ARBA" id="ARBA00022842"/>
    </source>
</evidence>
<evidence type="ECO:0000313" key="15">
    <source>
        <dbReference type="EMBL" id="UOQ42732.1"/>
    </source>
</evidence>
<feature type="binding site" evidence="11">
    <location>
        <position position="115"/>
    </location>
    <ligand>
        <name>ATP</name>
        <dbReference type="ChEBI" id="CHEBI:30616"/>
    </ligand>
</feature>
<dbReference type="EC" id="2.7.7.72" evidence="11"/>
<feature type="binding site" evidence="11">
    <location>
        <position position="31"/>
    </location>
    <ligand>
        <name>CTP</name>
        <dbReference type="ChEBI" id="CHEBI:37563"/>
    </ligand>
</feature>
<evidence type="ECO:0000256" key="5">
    <source>
        <dbReference type="ARBA" id="ARBA00022723"/>
    </source>
</evidence>
<keyword evidence="2 11" id="KW-0808">Transferase</keyword>
<feature type="domain" description="CCA-adding enzyme C-terminal" evidence="14">
    <location>
        <begin position="253"/>
        <end position="395"/>
    </location>
</feature>
<dbReference type="Pfam" id="PF12627">
    <property type="entry name" value="PolyA_pol_RNAbd"/>
    <property type="match status" value="1"/>
</dbReference>
<keyword evidence="9 11" id="KW-0460">Magnesium</keyword>
<keyword evidence="8 11" id="KW-0067">ATP-binding</keyword>
<dbReference type="EMBL" id="CP095073">
    <property type="protein sequence ID" value="UOQ42732.1"/>
    <property type="molecule type" value="Genomic_DNA"/>
</dbReference>
<feature type="binding site" evidence="11">
    <location>
        <position position="167"/>
    </location>
    <ligand>
        <name>ATP</name>
        <dbReference type="ChEBI" id="CHEBI:30616"/>
    </ligand>
</feature>
<dbReference type="GO" id="GO:0004810">
    <property type="term" value="F:CCA tRNA nucleotidyltransferase activity"/>
    <property type="evidence" value="ECO:0007669"/>
    <property type="project" value="UniProtKB-EC"/>
</dbReference>
<feature type="binding site" evidence="11">
    <location>
        <position position="164"/>
    </location>
    <ligand>
        <name>ATP</name>
        <dbReference type="ChEBI" id="CHEBI:30616"/>
    </ligand>
</feature>
<feature type="binding site" evidence="11">
    <location>
        <position position="158"/>
    </location>
    <ligand>
        <name>ATP</name>
        <dbReference type="ChEBI" id="CHEBI:30616"/>
    </ligand>
</feature>
<dbReference type="Pfam" id="PF13735">
    <property type="entry name" value="tRNA_NucTran2_2"/>
    <property type="match status" value="1"/>
</dbReference>
<feature type="domain" description="tRNA nucleotidyltransferase/poly(A) polymerase RNA and SrmB- binding" evidence="13">
    <location>
        <begin position="173"/>
        <end position="229"/>
    </location>
</feature>
<gene>
    <name evidence="11" type="primary">cca</name>
    <name evidence="15" type="ORF">MUN89_12205</name>
</gene>
<organism evidence="15 16">
    <name type="scientific">Halobacillus salinarum</name>
    <dbReference type="NCBI Taxonomy" id="2932257"/>
    <lineage>
        <taxon>Bacteria</taxon>
        <taxon>Bacillati</taxon>
        <taxon>Bacillota</taxon>
        <taxon>Bacilli</taxon>
        <taxon>Bacillales</taxon>
        <taxon>Bacillaceae</taxon>
        <taxon>Halobacillus</taxon>
    </lineage>
</organism>
<feature type="binding site" evidence="11">
    <location>
        <position position="115"/>
    </location>
    <ligand>
        <name>CTP</name>
        <dbReference type="ChEBI" id="CHEBI:37563"/>
    </ligand>
</feature>
<accession>A0ABY4EFC1</accession>
<keyword evidence="10 11" id="KW-0694">RNA-binding</keyword>
<dbReference type="Pfam" id="PF01743">
    <property type="entry name" value="PolyA_pol"/>
    <property type="match status" value="1"/>
</dbReference>
<proteinExistence type="inferred from homology"/>
<dbReference type="Proteomes" id="UP000831787">
    <property type="component" value="Chromosome"/>
</dbReference>
<protein>
    <recommendedName>
        <fullName evidence="11">CCA-adding enzyme</fullName>
        <ecNumber evidence="11">2.7.7.72</ecNumber>
    </recommendedName>
    <alternativeName>
        <fullName evidence="11">CCA tRNA nucleotidyltransferase</fullName>
    </alternativeName>
    <alternativeName>
        <fullName evidence="11">tRNA CCA-pyrophosphorylase</fullName>
    </alternativeName>
    <alternativeName>
        <fullName evidence="11">tRNA adenylyl-/cytidylyl- transferase</fullName>
    </alternativeName>
    <alternativeName>
        <fullName evidence="11">tRNA nucleotidyltransferase</fullName>
    </alternativeName>
    <alternativeName>
        <fullName evidence="11">tRNA-NT</fullName>
    </alternativeName>
</protein>
<feature type="binding site" evidence="11">
    <location>
        <position position="167"/>
    </location>
    <ligand>
        <name>CTP</name>
        <dbReference type="ChEBI" id="CHEBI:37563"/>
    </ligand>
</feature>
<name>A0ABY4EFC1_9BACI</name>
<evidence type="ECO:0000313" key="16">
    <source>
        <dbReference type="Proteomes" id="UP000831787"/>
    </source>
</evidence>
<comment type="similarity">
    <text evidence="11">Belongs to the tRNA nucleotidyltransferase/poly(A) polymerase family. Bacterial CCA-adding enzyme type 3 subfamily.</text>
</comment>
<evidence type="ECO:0000256" key="4">
    <source>
        <dbReference type="ARBA" id="ARBA00022695"/>
    </source>
</evidence>
<dbReference type="PANTHER" id="PTHR46173:SF1">
    <property type="entry name" value="CCA TRNA NUCLEOTIDYLTRANSFERASE 1, MITOCHONDRIAL"/>
    <property type="match status" value="1"/>
</dbReference>
<feature type="binding site" evidence="11">
    <location>
        <position position="161"/>
    </location>
    <ligand>
        <name>CTP</name>
        <dbReference type="ChEBI" id="CHEBI:37563"/>
    </ligand>
</feature>
<dbReference type="InterPro" id="IPR043519">
    <property type="entry name" value="NT_sf"/>
</dbReference>
<evidence type="ECO:0000259" key="13">
    <source>
        <dbReference type="Pfam" id="PF12627"/>
    </source>
</evidence>
<feature type="binding site" evidence="11">
    <location>
        <position position="44"/>
    </location>
    <ligand>
        <name>Mg(2+)</name>
        <dbReference type="ChEBI" id="CHEBI:18420"/>
    </ligand>
</feature>
<evidence type="ECO:0000256" key="8">
    <source>
        <dbReference type="ARBA" id="ARBA00022840"/>
    </source>
</evidence>
<feature type="domain" description="Poly A polymerase head" evidence="12">
    <location>
        <begin position="26"/>
        <end position="145"/>
    </location>
</feature>
<comment type="catalytic activity">
    <reaction evidence="11">
        <text>a tRNA precursor + 2 CTP + ATP = a tRNA with a 3' CCA end + 3 diphosphate</text>
        <dbReference type="Rhea" id="RHEA:14433"/>
        <dbReference type="Rhea" id="RHEA-COMP:10465"/>
        <dbReference type="Rhea" id="RHEA-COMP:10468"/>
        <dbReference type="ChEBI" id="CHEBI:30616"/>
        <dbReference type="ChEBI" id="CHEBI:33019"/>
        <dbReference type="ChEBI" id="CHEBI:37563"/>
        <dbReference type="ChEBI" id="CHEBI:74896"/>
        <dbReference type="ChEBI" id="CHEBI:83071"/>
        <dbReference type="EC" id="2.7.7.72"/>
    </reaction>
</comment>
<evidence type="ECO:0000256" key="1">
    <source>
        <dbReference type="ARBA" id="ARBA00001946"/>
    </source>
</evidence>
<dbReference type="InterPro" id="IPR002646">
    <property type="entry name" value="PolA_pol_head_dom"/>
</dbReference>